<keyword evidence="2" id="KW-0012">Acyltransferase</keyword>
<evidence type="ECO:0000313" key="2">
    <source>
        <dbReference type="EMBL" id="MFC0390846.1"/>
    </source>
</evidence>
<feature type="domain" description="N-acetyltransferase" evidence="1">
    <location>
        <begin position="9"/>
        <end position="175"/>
    </location>
</feature>
<name>A0ABV6J4R7_9BACL</name>
<dbReference type="GO" id="GO:0016746">
    <property type="term" value="F:acyltransferase activity"/>
    <property type="evidence" value="ECO:0007669"/>
    <property type="project" value="UniProtKB-KW"/>
</dbReference>
<evidence type="ECO:0000259" key="1">
    <source>
        <dbReference type="PROSITE" id="PS51186"/>
    </source>
</evidence>
<reference evidence="2 3" key="1">
    <citation type="submission" date="2024-09" db="EMBL/GenBank/DDBJ databases">
        <authorList>
            <person name="Sun Q."/>
            <person name="Mori K."/>
        </authorList>
    </citation>
    <scope>NUCLEOTIDE SEQUENCE [LARGE SCALE GENOMIC DNA]</scope>
    <source>
        <strain evidence="2 3">CCM 4839</strain>
    </source>
</reference>
<protein>
    <submittedName>
        <fullName evidence="2">GNAT family N-acetyltransferase</fullName>
        <ecNumber evidence="2">2.3.-.-</ecNumber>
    </submittedName>
</protein>
<dbReference type="PROSITE" id="PS51186">
    <property type="entry name" value="GNAT"/>
    <property type="match status" value="1"/>
</dbReference>
<dbReference type="Gene3D" id="3.40.630.30">
    <property type="match status" value="1"/>
</dbReference>
<accession>A0ABV6J4R7</accession>
<gene>
    <name evidence="2" type="ORF">ACFFJ8_05620</name>
</gene>
<keyword evidence="3" id="KW-1185">Reference proteome</keyword>
<evidence type="ECO:0000313" key="3">
    <source>
        <dbReference type="Proteomes" id="UP001589818"/>
    </source>
</evidence>
<dbReference type="EC" id="2.3.-.-" evidence="2"/>
<comment type="caution">
    <text evidence="2">The sequence shown here is derived from an EMBL/GenBank/DDBJ whole genome shotgun (WGS) entry which is preliminary data.</text>
</comment>
<dbReference type="PANTHER" id="PTHR43415:SF3">
    <property type="entry name" value="GNAT-FAMILY ACETYLTRANSFERASE"/>
    <property type="match status" value="1"/>
</dbReference>
<organism evidence="2 3">
    <name type="scientific">Paenibacillus mendelii</name>
    <dbReference type="NCBI Taxonomy" id="206163"/>
    <lineage>
        <taxon>Bacteria</taxon>
        <taxon>Bacillati</taxon>
        <taxon>Bacillota</taxon>
        <taxon>Bacilli</taxon>
        <taxon>Bacillales</taxon>
        <taxon>Paenibacillaceae</taxon>
        <taxon>Paenibacillus</taxon>
    </lineage>
</organism>
<dbReference type="Proteomes" id="UP001589818">
    <property type="component" value="Unassembled WGS sequence"/>
</dbReference>
<sequence length="190" mass="22305">MPRLYGDRIMLREYRSDDFVHMRDWVNDPEVVNNLSDVFLYPHTASETEAFLSAVLEKEGDHRGFVIADLKTEAYIGQIDLFKFDWKNRTTEMGIVIGSREMRDKGYGSEAIRVLQKFVFERLNLNRLQLEVHDYNAAAINCYIRCGFREEGRLRERHYMNGSYTDTVLMAILRSDYTRLMADPIDGERS</sequence>
<dbReference type="RefSeq" id="WP_204818463.1">
    <property type="nucleotide sequence ID" value="NZ_JANHOF010000004.1"/>
</dbReference>
<dbReference type="InterPro" id="IPR016181">
    <property type="entry name" value="Acyl_CoA_acyltransferase"/>
</dbReference>
<proteinExistence type="predicted"/>
<dbReference type="Pfam" id="PF13302">
    <property type="entry name" value="Acetyltransf_3"/>
    <property type="match status" value="1"/>
</dbReference>
<dbReference type="EMBL" id="JBHLVF010000010">
    <property type="protein sequence ID" value="MFC0390846.1"/>
    <property type="molecule type" value="Genomic_DNA"/>
</dbReference>
<dbReference type="SUPFAM" id="SSF55729">
    <property type="entry name" value="Acyl-CoA N-acyltransferases (Nat)"/>
    <property type="match status" value="1"/>
</dbReference>
<dbReference type="InterPro" id="IPR000182">
    <property type="entry name" value="GNAT_dom"/>
</dbReference>
<keyword evidence="2" id="KW-0808">Transferase</keyword>
<dbReference type="PANTHER" id="PTHR43415">
    <property type="entry name" value="SPERMIDINE N(1)-ACETYLTRANSFERASE"/>
    <property type="match status" value="1"/>
</dbReference>